<dbReference type="PIRSF" id="PIRSF000429">
    <property type="entry name" value="Ac-CoA_Ac_transf"/>
    <property type="match status" value="1"/>
</dbReference>
<organism evidence="2 3">
    <name type="scientific">Nocardia aurantia</name>
    <dbReference type="NCBI Taxonomy" id="2585199"/>
    <lineage>
        <taxon>Bacteria</taxon>
        <taxon>Bacillati</taxon>
        <taxon>Actinomycetota</taxon>
        <taxon>Actinomycetes</taxon>
        <taxon>Mycobacteriales</taxon>
        <taxon>Nocardiaceae</taxon>
        <taxon>Nocardia</taxon>
    </lineage>
</organism>
<proteinExistence type="predicted"/>
<sequence>MTTNSLRGRVAVAGIGASEYFRHGGSAESEFAMVLRAVLAAAEDAGVEVGEIDGFVAYSNDGSNPVRLATALGIPELRLGAMQFGGGGGGSAGHVAIGAAAIAAGLADCVIAYRGCRQGEVGRFGRGVGYGGSGGGPEVSGYDLGGAAMGPYGAFAAPHKYALRATRMMAEYGIGQSTMRAVAMAAYRHARTNPAAVMRHRGLTAEQYDESRWIAEPYHLYDCCQESDAAAAVLLVSADRARSLRQTPVYVLAAGQSGGYRSGAGAENNPDYATAGYRALARRLYRDAGVGVADIDTFQIYDNFTAGVVMGLVEMGVCDYAEADEFLTVENLTAPGGAAPLNTAGGNFAEAYILGMGHHLEAVRQLRGTAPNQVPGAVISAAMGGPMTSLTSGVLYGTEAAL</sequence>
<evidence type="ECO:0000313" key="2">
    <source>
        <dbReference type="EMBL" id="MQY31580.1"/>
    </source>
</evidence>
<reference evidence="2 3" key="1">
    <citation type="submission" date="2019-10" db="EMBL/GenBank/DDBJ databases">
        <title>Nocardia macrotermitis sp. nov. and Nocardia aurantia sp. nov., isolated from the gut of fungus growing-termite Macrotermes natalensis.</title>
        <authorList>
            <person name="Benndorf R."/>
            <person name="Schwitalla J."/>
            <person name="Martin K."/>
            <person name="De Beer W."/>
            <person name="Kaster A.-K."/>
            <person name="Vollmers J."/>
            <person name="Poulsen M."/>
            <person name="Beemelmanns C."/>
        </authorList>
    </citation>
    <scope>NUCLEOTIDE SEQUENCE [LARGE SCALE GENOMIC DNA]</scope>
    <source>
        <strain evidence="2 3">RB56</strain>
    </source>
</reference>
<dbReference type="GO" id="GO:0016747">
    <property type="term" value="F:acyltransferase activity, transferring groups other than amino-acyl groups"/>
    <property type="evidence" value="ECO:0007669"/>
    <property type="project" value="InterPro"/>
</dbReference>
<dbReference type="InterPro" id="IPR055140">
    <property type="entry name" value="Thiolase_C_2"/>
</dbReference>
<dbReference type="Proteomes" id="UP000431401">
    <property type="component" value="Unassembled WGS sequence"/>
</dbReference>
<dbReference type="Gene3D" id="3.40.47.10">
    <property type="match status" value="1"/>
</dbReference>
<dbReference type="SUPFAM" id="SSF53901">
    <property type="entry name" value="Thiolase-like"/>
    <property type="match status" value="2"/>
</dbReference>
<dbReference type="PANTHER" id="PTHR42870:SF1">
    <property type="entry name" value="NON-SPECIFIC LIPID-TRANSFER PROTEIN-LIKE 2"/>
    <property type="match status" value="1"/>
</dbReference>
<protein>
    <recommendedName>
        <fullName evidence="1">Thiolase C-terminal domain-containing protein</fullName>
    </recommendedName>
</protein>
<dbReference type="PANTHER" id="PTHR42870">
    <property type="entry name" value="ACETYL-COA C-ACETYLTRANSFERASE"/>
    <property type="match status" value="1"/>
</dbReference>
<name>A0A7K0E0H8_9NOCA</name>
<dbReference type="EMBL" id="WEGI01000021">
    <property type="protein sequence ID" value="MQY31580.1"/>
    <property type="molecule type" value="Genomic_DNA"/>
</dbReference>
<evidence type="ECO:0000313" key="3">
    <source>
        <dbReference type="Proteomes" id="UP000431401"/>
    </source>
</evidence>
<dbReference type="CDD" id="cd00829">
    <property type="entry name" value="SCP-x_thiolase"/>
    <property type="match status" value="1"/>
</dbReference>
<evidence type="ECO:0000259" key="1">
    <source>
        <dbReference type="Pfam" id="PF22691"/>
    </source>
</evidence>
<dbReference type="AlphaFoldDB" id="A0A7K0E0H8"/>
<dbReference type="RefSeq" id="WP_153348817.1">
    <property type="nucleotide sequence ID" value="NZ_WEGI01000021.1"/>
</dbReference>
<dbReference type="Pfam" id="PF22691">
    <property type="entry name" value="Thiolase_C_1"/>
    <property type="match status" value="1"/>
</dbReference>
<gene>
    <name evidence="2" type="ORF">NRB56_71890</name>
</gene>
<accession>A0A7K0E0H8</accession>
<dbReference type="OrthoDB" id="9785768at2"/>
<comment type="caution">
    <text evidence="2">The sequence shown here is derived from an EMBL/GenBank/DDBJ whole genome shotgun (WGS) entry which is preliminary data.</text>
</comment>
<keyword evidence="3" id="KW-1185">Reference proteome</keyword>
<dbReference type="InterPro" id="IPR016039">
    <property type="entry name" value="Thiolase-like"/>
</dbReference>
<dbReference type="InterPro" id="IPR002155">
    <property type="entry name" value="Thiolase"/>
</dbReference>
<feature type="domain" description="Thiolase C-terminal" evidence="1">
    <location>
        <begin position="268"/>
        <end position="394"/>
    </location>
</feature>